<accession>A0A895YHU7</accession>
<feature type="region of interest" description="Disordered" evidence="2">
    <location>
        <begin position="57"/>
        <end position="81"/>
    </location>
</feature>
<dbReference type="Gene3D" id="2.40.260.10">
    <property type="entry name" value="Sortase"/>
    <property type="match status" value="1"/>
</dbReference>
<sequence length="232" mass="23939">MRGHRGRRRSGGIGAGRGRPLVVAALVLGVTLVAASSVAVWRGQGVSEVGTDAAAELTAPPPTEAGDPPVPITDGRGGSERTVRPPVTLSIPALGLAAQVNQVGITPETGEFDVPPSVDQVGWYEYGPGLEAEAGSIVVAGHVDSADQGHGAFYALGELAPGDLVEAADEAGEVHQFEVVAREVYDKEEIPLARYFARDGELRLTLITCGGEFDPAAGRYQDNVVVTAVPAP</sequence>
<feature type="transmembrane region" description="Helical" evidence="3">
    <location>
        <begin position="21"/>
        <end position="41"/>
    </location>
</feature>
<dbReference type="AlphaFoldDB" id="A0A895YHU7"/>
<evidence type="ECO:0000313" key="4">
    <source>
        <dbReference type="EMBL" id="QSB14126.1"/>
    </source>
</evidence>
<dbReference type="RefSeq" id="WP_239676241.1">
    <property type="nucleotide sequence ID" value="NZ_CP070499.1"/>
</dbReference>
<evidence type="ECO:0000313" key="5">
    <source>
        <dbReference type="Proteomes" id="UP000662857"/>
    </source>
</evidence>
<keyword evidence="3" id="KW-1133">Transmembrane helix</keyword>
<dbReference type="CDD" id="cd05829">
    <property type="entry name" value="Sortase_F"/>
    <property type="match status" value="1"/>
</dbReference>
<dbReference type="GO" id="GO:0016787">
    <property type="term" value="F:hydrolase activity"/>
    <property type="evidence" value="ECO:0007669"/>
    <property type="project" value="UniProtKB-KW"/>
</dbReference>
<dbReference type="SUPFAM" id="SSF63817">
    <property type="entry name" value="Sortase"/>
    <property type="match status" value="1"/>
</dbReference>
<proteinExistence type="predicted"/>
<gene>
    <name evidence="4" type="ORF">JQS43_21745</name>
</gene>
<dbReference type="InterPro" id="IPR005754">
    <property type="entry name" value="Sortase"/>
</dbReference>
<protein>
    <submittedName>
        <fullName evidence="4">Class F sortase</fullName>
    </submittedName>
</protein>
<keyword evidence="3" id="KW-0472">Membrane</keyword>
<evidence type="ECO:0000256" key="3">
    <source>
        <dbReference type="SAM" id="Phobius"/>
    </source>
</evidence>
<dbReference type="EMBL" id="CP070499">
    <property type="protein sequence ID" value="QSB14126.1"/>
    <property type="molecule type" value="Genomic_DNA"/>
</dbReference>
<reference evidence="4" key="1">
    <citation type="submission" date="2021-02" db="EMBL/GenBank/DDBJ databases">
        <title>Natrosporangium hydrolyticum gen. nov., sp. nov, a haloalkaliphilic actinobacterium from a soda solonchak soil.</title>
        <authorList>
            <person name="Sorokin D.Y."/>
            <person name="Khijniak T.V."/>
            <person name="Zakharycheva A.P."/>
            <person name="Boueva O.V."/>
            <person name="Ariskina E.V."/>
            <person name="Hahnke R.L."/>
            <person name="Bunk B."/>
            <person name="Sproer C."/>
            <person name="Schumann P."/>
            <person name="Evtushenko L.I."/>
            <person name="Kublanov I.V."/>
        </authorList>
    </citation>
    <scope>NUCLEOTIDE SEQUENCE</scope>
    <source>
        <strain evidence="4">DSM 106523</strain>
    </source>
</reference>
<keyword evidence="5" id="KW-1185">Reference proteome</keyword>
<dbReference type="InterPro" id="IPR023365">
    <property type="entry name" value="Sortase_dom-sf"/>
</dbReference>
<evidence type="ECO:0000256" key="1">
    <source>
        <dbReference type="ARBA" id="ARBA00022801"/>
    </source>
</evidence>
<keyword evidence="3" id="KW-0812">Transmembrane</keyword>
<dbReference type="Proteomes" id="UP000662857">
    <property type="component" value="Chromosome"/>
</dbReference>
<organism evidence="4 5">
    <name type="scientific">Natronosporangium hydrolyticum</name>
    <dbReference type="NCBI Taxonomy" id="2811111"/>
    <lineage>
        <taxon>Bacteria</taxon>
        <taxon>Bacillati</taxon>
        <taxon>Actinomycetota</taxon>
        <taxon>Actinomycetes</taxon>
        <taxon>Micromonosporales</taxon>
        <taxon>Micromonosporaceae</taxon>
        <taxon>Natronosporangium</taxon>
    </lineage>
</organism>
<dbReference type="InterPro" id="IPR042001">
    <property type="entry name" value="Sortase_F"/>
</dbReference>
<feature type="compositionally biased region" description="Pro residues" evidence="2">
    <location>
        <begin position="59"/>
        <end position="71"/>
    </location>
</feature>
<dbReference type="Pfam" id="PF04203">
    <property type="entry name" value="Sortase"/>
    <property type="match status" value="1"/>
</dbReference>
<keyword evidence="1" id="KW-0378">Hydrolase</keyword>
<evidence type="ECO:0000256" key="2">
    <source>
        <dbReference type="SAM" id="MobiDB-lite"/>
    </source>
</evidence>
<name>A0A895YHU7_9ACTN</name>
<dbReference type="KEGG" id="nhy:JQS43_21745"/>